<keyword evidence="4" id="KW-1185">Reference proteome</keyword>
<evidence type="ECO:0000313" key="4">
    <source>
        <dbReference type="Proteomes" id="UP000242687"/>
    </source>
</evidence>
<dbReference type="OrthoDB" id="9792011at2"/>
<keyword evidence="1" id="KW-0732">Signal</keyword>
<comment type="caution">
    <text evidence="3">The sequence shown here is derived from an EMBL/GenBank/DDBJ whole genome shotgun (WGS) entry which is preliminary data.</text>
</comment>
<dbReference type="RefSeq" id="WP_100340953.1">
    <property type="nucleotide sequence ID" value="NZ_PGFJ01000001.1"/>
</dbReference>
<evidence type="ECO:0000259" key="2">
    <source>
        <dbReference type="Pfam" id="PF14344"/>
    </source>
</evidence>
<reference evidence="3 4" key="1">
    <citation type="submission" date="2017-11" db="EMBL/GenBank/DDBJ databases">
        <title>Genomic Encyclopedia of Archaeal and Bacterial Type Strains, Phase II (KMG-II): From Individual Species to Whole Genera.</title>
        <authorList>
            <person name="Goeker M."/>
        </authorList>
    </citation>
    <scope>NUCLEOTIDE SEQUENCE [LARGE SCALE GENOMIC DNA]</scope>
    <source>
        <strain evidence="3 4">DSM 28175</strain>
    </source>
</reference>
<organism evidence="3 4">
    <name type="scientific">Mucilaginibacter auburnensis</name>
    <dbReference type="NCBI Taxonomy" id="1457233"/>
    <lineage>
        <taxon>Bacteria</taxon>
        <taxon>Pseudomonadati</taxon>
        <taxon>Bacteroidota</taxon>
        <taxon>Sphingobacteriia</taxon>
        <taxon>Sphingobacteriales</taxon>
        <taxon>Sphingobacteriaceae</taxon>
        <taxon>Mucilaginibacter</taxon>
    </lineage>
</organism>
<gene>
    <name evidence="3" type="ORF">CLV57_1797</name>
</gene>
<sequence length="227" mass="24046">MKHLVKTHQIKNLFIASASLLFLSLGLSSCSKNNDEAQMGTSAVIAINAASSASTGQDFYVNNVKMNSSALAYSQNTGYVNVQNATNVQFKSAGTSTVNATSNVNFAAGKKYSVYFTDDNAIVYQENDQTAPSSGKARVRFVNLSQALSAKADVGLNAGAKFISDLAYKAVSAYNEVNAATTFSLYSAGSTSVLLNLPVTIQAGKIYTIYFSGKTTATINYQVVVEN</sequence>
<name>A0A2H9VVD0_9SPHI</name>
<dbReference type="AlphaFoldDB" id="A0A2H9VVD0"/>
<dbReference type="EMBL" id="PGFJ01000001">
    <property type="protein sequence ID" value="PJJ84776.1"/>
    <property type="molecule type" value="Genomic_DNA"/>
</dbReference>
<feature type="domain" description="DUF4397" evidence="2">
    <location>
        <begin position="46"/>
        <end position="147"/>
    </location>
</feature>
<protein>
    <submittedName>
        <fullName evidence="3">Uncharacterized protein DUF4397</fullName>
    </submittedName>
</protein>
<dbReference type="Proteomes" id="UP000242687">
    <property type="component" value="Unassembled WGS sequence"/>
</dbReference>
<dbReference type="Pfam" id="PF14344">
    <property type="entry name" value="DUF4397"/>
    <property type="match status" value="1"/>
</dbReference>
<feature type="chain" id="PRO_5014182021" evidence="1">
    <location>
        <begin position="34"/>
        <end position="227"/>
    </location>
</feature>
<accession>A0A2H9VVD0</accession>
<proteinExistence type="predicted"/>
<dbReference type="InterPro" id="IPR025510">
    <property type="entry name" value="DUF4397"/>
</dbReference>
<evidence type="ECO:0000313" key="3">
    <source>
        <dbReference type="EMBL" id="PJJ84776.1"/>
    </source>
</evidence>
<feature type="signal peptide" evidence="1">
    <location>
        <begin position="1"/>
        <end position="33"/>
    </location>
</feature>
<dbReference type="PROSITE" id="PS51257">
    <property type="entry name" value="PROKAR_LIPOPROTEIN"/>
    <property type="match status" value="1"/>
</dbReference>
<evidence type="ECO:0000256" key="1">
    <source>
        <dbReference type="SAM" id="SignalP"/>
    </source>
</evidence>